<keyword evidence="3" id="KW-1185">Reference proteome</keyword>
<feature type="transmembrane region" description="Helical" evidence="1">
    <location>
        <begin position="7"/>
        <end position="24"/>
    </location>
</feature>
<evidence type="ECO:0000313" key="2">
    <source>
        <dbReference type="EMBL" id="KAA1421613.1"/>
    </source>
</evidence>
<comment type="caution">
    <text evidence="2">The sequence shown here is derived from an EMBL/GenBank/DDBJ whole genome shotgun (WGS) entry which is preliminary data.</text>
</comment>
<keyword evidence="1" id="KW-0812">Transmembrane</keyword>
<evidence type="ECO:0000256" key="1">
    <source>
        <dbReference type="SAM" id="Phobius"/>
    </source>
</evidence>
<dbReference type="AlphaFoldDB" id="A0A5B1LM38"/>
<gene>
    <name evidence="2" type="ORF">F0U44_04875</name>
</gene>
<keyword evidence="1" id="KW-1133">Transmembrane helix</keyword>
<dbReference type="Proteomes" id="UP000325003">
    <property type="component" value="Unassembled WGS sequence"/>
</dbReference>
<evidence type="ECO:0000313" key="3">
    <source>
        <dbReference type="Proteomes" id="UP000325003"/>
    </source>
</evidence>
<protein>
    <submittedName>
        <fullName evidence="2">Uncharacterized protein</fullName>
    </submittedName>
</protein>
<name>A0A5B1LM38_9ACTN</name>
<proteinExistence type="predicted"/>
<reference evidence="2 3" key="1">
    <citation type="submission" date="2019-09" db="EMBL/GenBank/DDBJ databases">
        <title>Nocardioides panacisoli sp. nov., isolated from the soil of a ginseng field.</title>
        <authorList>
            <person name="Cho C."/>
        </authorList>
    </citation>
    <scope>NUCLEOTIDE SEQUENCE [LARGE SCALE GENOMIC DNA]</scope>
    <source>
        <strain evidence="2 3">BN130099</strain>
    </source>
</reference>
<accession>A0A5B1LM38</accession>
<organism evidence="2 3">
    <name type="scientific">Nocardioides humilatus</name>
    <dbReference type="NCBI Taxonomy" id="2607660"/>
    <lineage>
        <taxon>Bacteria</taxon>
        <taxon>Bacillati</taxon>
        <taxon>Actinomycetota</taxon>
        <taxon>Actinomycetes</taxon>
        <taxon>Propionibacteriales</taxon>
        <taxon>Nocardioidaceae</taxon>
        <taxon>Nocardioides</taxon>
    </lineage>
</organism>
<dbReference type="RefSeq" id="WP_149727073.1">
    <property type="nucleotide sequence ID" value="NZ_VUJV01000001.1"/>
</dbReference>
<dbReference type="EMBL" id="VUJV01000001">
    <property type="protein sequence ID" value="KAA1421613.1"/>
    <property type="molecule type" value="Genomic_DNA"/>
</dbReference>
<keyword evidence="1" id="KW-0472">Membrane</keyword>
<reference evidence="2 3" key="2">
    <citation type="submission" date="2019-09" db="EMBL/GenBank/DDBJ databases">
        <authorList>
            <person name="Jin C."/>
        </authorList>
    </citation>
    <scope>NUCLEOTIDE SEQUENCE [LARGE SCALE GENOMIC DNA]</scope>
    <source>
        <strain evidence="2 3">BN130099</strain>
    </source>
</reference>
<sequence>MDVVKDPQFWTQLVVFIGVVTVLLRQFGARIDARFDAVDRRFDEVDRRFDLQDAVVKERFAHQEKTMDIRFGALDRRVEALEDDMKLVKKHLIPPAA</sequence>